<sequence length="155" mass="18492">MEEYYKLDYEDTIGDLKTRFKYKQVLPNSFGLSTYEILASDDNDLNQYVSIKKIAPYREKEWKVTHHKKLSKEMILGGENKEDKKVKHKKSRSEEAPAPSEREKEELLLKEKEEADDKKKSTRSERRKRRNKELKMTTERQAAYGKINSKRHKSH</sequence>
<evidence type="ECO:0000313" key="5">
    <source>
        <dbReference type="Proteomes" id="UP000729402"/>
    </source>
</evidence>
<evidence type="ECO:0000313" key="4">
    <source>
        <dbReference type="EMBL" id="KAG8039337.1"/>
    </source>
</evidence>
<reference evidence="4" key="2">
    <citation type="submission" date="2021-02" db="EMBL/GenBank/DDBJ databases">
        <authorList>
            <person name="Kimball J.A."/>
            <person name="Haas M.W."/>
            <person name="Macchietto M."/>
            <person name="Kono T."/>
            <person name="Duquette J."/>
            <person name="Shao M."/>
        </authorList>
    </citation>
    <scope>NUCLEOTIDE SEQUENCE</scope>
    <source>
        <tissue evidence="4">Fresh leaf tissue</tissue>
    </source>
</reference>
<dbReference type="GO" id="GO:0030686">
    <property type="term" value="C:90S preribosome"/>
    <property type="evidence" value="ECO:0007669"/>
    <property type="project" value="TreeGrafter"/>
</dbReference>
<dbReference type="GO" id="GO:0000447">
    <property type="term" value="P:endonucleolytic cleavage in ITS1 to separate SSU-rRNA from 5.8S rRNA and LSU-rRNA from tricistronic rRNA transcript (SSU-rRNA, 5.8S rRNA, LSU-rRNA)"/>
    <property type="evidence" value="ECO:0007669"/>
    <property type="project" value="TreeGrafter"/>
</dbReference>
<dbReference type="PANTHER" id="PTHR14490">
    <property type="entry name" value="ZINC FINGER, ZZ TYPE"/>
    <property type="match status" value="1"/>
</dbReference>
<dbReference type="InterPro" id="IPR018034">
    <property type="entry name" value="Kri1"/>
</dbReference>
<dbReference type="GO" id="GO:0005730">
    <property type="term" value="C:nucleolus"/>
    <property type="evidence" value="ECO:0007669"/>
    <property type="project" value="TreeGrafter"/>
</dbReference>
<feature type="domain" description="Kri1-like C-terminal" evidence="3">
    <location>
        <begin position="1"/>
        <end position="74"/>
    </location>
</feature>
<accession>A0A8J5R358</accession>
<dbReference type="PANTHER" id="PTHR14490:SF5">
    <property type="entry name" value="PROTEIN KRI1 HOMOLOG"/>
    <property type="match status" value="1"/>
</dbReference>
<dbReference type="Proteomes" id="UP000729402">
    <property type="component" value="Unassembled WGS sequence"/>
</dbReference>
<gene>
    <name evidence="4" type="ORF">GUJ93_ZPchr0039g14219</name>
</gene>
<evidence type="ECO:0000256" key="1">
    <source>
        <dbReference type="ARBA" id="ARBA00007473"/>
    </source>
</evidence>
<dbReference type="Pfam" id="PF12936">
    <property type="entry name" value="Kri1_C"/>
    <property type="match status" value="1"/>
</dbReference>
<comment type="similarity">
    <text evidence="1">Belongs to the KRI1 family.</text>
</comment>
<reference evidence="4" key="1">
    <citation type="journal article" date="2021" name="bioRxiv">
        <title>Whole Genome Assembly and Annotation of Northern Wild Rice, Zizania palustris L., Supports a Whole Genome Duplication in the Zizania Genus.</title>
        <authorList>
            <person name="Haas M."/>
            <person name="Kono T."/>
            <person name="Macchietto M."/>
            <person name="Millas R."/>
            <person name="McGilp L."/>
            <person name="Shao M."/>
            <person name="Duquette J."/>
            <person name="Hirsch C.N."/>
            <person name="Kimball J."/>
        </authorList>
    </citation>
    <scope>NUCLEOTIDE SEQUENCE</scope>
    <source>
        <tissue evidence="4">Fresh leaf tissue</tissue>
    </source>
</reference>
<evidence type="ECO:0000259" key="3">
    <source>
        <dbReference type="Pfam" id="PF12936"/>
    </source>
</evidence>
<proteinExistence type="inferred from homology"/>
<organism evidence="4 5">
    <name type="scientific">Zizania palustris</name>
    <name type="common">Northern wild rice</name>
    <dbReference type="NCBI Taxonomy" id="103762"/>
    <lineage>
        <taxon>Eukaryota</taxon>
        <taxon>Viridiplantae</taxon>
        <taxon>Streptophyta</taxon>
        <taxon>Embryophyta</taxon>
        <taxon>Tracheophyta</taxon>
        <taxon>Spermatophyta</taxon>
        <taxon>Magnoliopsida</taxon>
        <taxon>Liliopsida</taxon>
        <taxon>Poales</taxon>
        <taxon>Poaceae</taxon>
        <taxon>BOP clade</taxon>
        <taxon>Oryzoideae</taxon>
        <taxon>Oryzeae</taxon>
        <taxon>Zizaniinae</taxon>
        <taxon>Zizania</taxon>
    </lineage>
</organism>
<dbReference type="AlphaFoldDB" id="A0A8J5R358"/>
<keyword evidence="5" id="KW-1185">Reference proteome</keyword>
<dbReference type="OrthoDB" id="10252032at2759"/>
<dbReference type="InterPro" id="IPR024626">
    <property type="entry name" value="Kri1-like_C"/>
</dbReference>
<name>A0A8J5R358_ZIZPA</name>
<evidence type="ECO:0000256" key="2">
    <source>
        <dbReference type="SAM" id="MobiDB-lite"/>
    </source>
</evidence>
<feature type="compositionally biased region" description="Basic and acidic residues" evidence="2">
    <location>
        <begin position="92"/>
        <end position="124"/>
    </location>
</feature>
<dbReference type="EMBL" id="JAAALK010001907">
    <property type="protein sequence ID" value="KAG8039337.1"/>
    <property type="molecule type" value="Genomic_DNA"/>
</dbReference>
<comment type="caution">
    <text evidence="4">The sequence shown here is derived from an EMBL/GenBank/DDBJ whole genome shotgun (WGS) entry which is preliminary data.</text>
</comment>
<feature type="region of interest" description="Disordered" evidence="2">
    <location>
        <begin position="70"/>
        <end position="155"/>
    </location>
</feature>
<protein>
    <recommendedName>
        <fullName evidence="3">Kri1-like C-terminal domain-containing protein</fullName>
    </recommendedName>
</protein>